<feature type="transmembrane region" description="Helical" evidence="8">
    <location>
        <begin position="531"/>
        <end position="552"/>
    </location>
</feature>
<keyword evidence="6 8" id="KW-1133">Transmembrane helix</keyword>
<proteinExistence type="predicted"/>
<dbReference type="GO" id="GO:0140359">
    <property type="term" value="F:ABC-type transporter activity"/>
    <property type="evidence" value="ECO:0007669"/>
    <property type="project" value="InterPro"/>
</dbReference>
<dbReference type="InterPro" id="IPR017871">
    <property type="entry name" value="ABC_transporter-like_CS"/>
</dbReference>
<dbReference type="Pfam" id="PF00005">
    <property type="entry name" value="ABC_tran"/>
    <property type="match status" value="1"/>
</dbReference>
<evidence type="ECO:0000256" key="4">
    <source>
        <dbReference type="ARBA" id="ARBA00022741"/>
    </source>
</evidence>
<dbReference type="GO" id="GO:0005524">
    <property type="term" value="F:ATP binding"/>
    <property type="evidence" value="ECO:0007669"/>
    <property type="project" value="UniProtKB-KW"/>
</dbReference>
<evidence type="ECO:0000259" key="9">
    <source>
        <dbReference type="PROSITE" id="PS50893"/>
    </source>
</evidence>
<dbReference type="AlphaFoldDB" id="A0A0L0DC94"/>
<dbReference type="Proteomes" id="UP000054408">
    <property type="component" value="Unassembled WGS sequence"/>
</dbReference>
<keyword evidence="7 8" id="KW-0472">Membrane</keyword>
<dbReference type="PROSITE" id="PS50893">
    <property type="entry name" value="ABC_TRANSPORTER_2"/>
    <property type="match status" value="1"/>
</dbReference>
<dbReference type="InterPro" id="IPR013525">
    <property type="entry name" value="ABC2_TM"/>
</dbReference>
<protein>
    <recommendedName>
        <fullName evidence="9">ABC transporter domain-containing protein</fullName>
    </recommendedName>
</protein>
<evidence type="ECO:0000256" key="6">
    <source>
        <dbReference type="ARBA" id="ARBA00022989"/>
    </source>
</evidence>
<keyword evidence="5" id="KW-0067">ATP-binding</keyword>
<evidence type="ECO:0000256" key="7">
    <source>
        <dbReference type="ARBA" id="ARBA00023136"/>
    </source>
</evidence>
<dbReference type="GO" id="GO:0016887">
    <property type="term" value="F:ATP hydrolysis activity"/>
    <property type="evidence" value="ECO:0007669"/>
    <property type="project" value="InterPro"/>
</dbReference>
<evidence type="ECO:0000256" key="2">
    <source>
        <dbReference type="ARBA" id="ARBA00022448"/>
    </source>
</evidence>
<dbReference type="eggNOG" id="KOG0061">
    <property type="taxonomic scope" value="Eukaryota"/>
</dbReference>
<dbReference type="GeneID" id="25564207"/>
<evidence type="ECO:0000256" key="8">
    <source>
        <dbReference type="SAM" id="Phobius"/>
    </source>
</evidence>
<feature type="transmembrane region" description="Helical" evidence="8">
    <location>
        <begin position="490"/>
        <end position="519"/>
    </location>
</feature>
<dbReference type="Gene3D" id="3.40.50.300">
    <property type="entry name" value="P-loop containing nucleotide triphosphate hydrolases"/>
    <property type="match status" value="1"/>
</dbReference>
<keyword evidence="2" id="KW-0813">Transport</keyword>
<keyword evidence="11" id="KW-1185">Reference proteome</keyword>
<reference evidence="10 11" key="1">
    <citation type="submission" date="2010-05" db="EMBL/GenBank/DDBJ databases">
        <title>The Genome Sequence of Thecamonas trahens ATCC 50062.</title>
        <authorList>
            <consortium name="The Broad Institute Genome Sequencing Platform"/>
            <person name="Russ C."/>
            <person name="Cuomo C."/>
            <person name="Shea T."/>
            <person name="Young S.K."/>
            <person name="Zeng Q."/>
            <person name="Koehrsen M."/>
            <person name="Haas B."/>
            <person name="Borodovsky M."/>
            <person name="Guigo R."/>
            <person name="Alvarado L."/>
            <person name="Berlin A."/>
            <person name="Bochicchio J."/>
            <person name="Borenstein D."/>
            <person name="Chapman S."/>
            <person name="Chen Z."/>
            <person name="Freedman E."/>
            <person name="Gellesch M."/>
            <person name="Goldberg J."/>
            <person name="Griggs A."/>
            <person name="Gujja S."/>
            <person name="Heilman E."/>
            <person name="Heiman D."/>
            <person name="Hepburn T."/>
            <person name="Howarth C."/>
            <person name="Jen D."/>
            <person name="Larson L."/>
            <person name="Mehta T."/>
            <person name="Park D."/>
            <person name="Pearson M."/>
            <person name="Roberts A."/>
            <person name="Saif S."/>
            <person name="Shenoy N."/>
            <person name="Sisk P."/>
            <person name="Stolte C."/>
            <person name="Sykes S."/>
            <person name="Thomson T."/>
            <person name="Walk T."/>
            <person name="White J."/>
            <person name="Yandava C."/>
            <person name="Burger G."/>
            <person name="Gray M.W."/>
            <person name="Holland P.W.H."/>
            <person name="King N."/>
            <person name="Lang F.B.F."/>
            <person name="Roger A.J."/>
            <person name="Ruiz-Trillo I."/>
            <person name="Lander E."/>
            <person name="Nusbaum C."/>
        </authorList>
    </citation>
    <scope>NUCLEOTIDE SEQUENCE [LARGE SCALE GENOMIC DNA]</scope>
    <source>
        <strain evidence="10 11">ATCC 50062</strain>
    </source>
</reference>
<feature type="transmembrane region" description="Helical" evidence="8">
    <location>
        <begin position="559"/>
        <end position="579"/>
    </location>
</feature>
<feature type="transmembrane region" description="Helical" evidence="8">
    <location>
        <begin position="648"/>
        <end position="671"/>
    </location>
</feature>
<evidence type="ECO:0000256" key="5">
    <source>
        <dbReference type="ARBA" id="ARBA00022840"/>
    </source>
</evidence>
<dbReference type="SMART" id="SM00382">
    <property type="entry name" value="AAA"/>
    <property type="match status" value="1"/>
</dbReference>
<evidence type="ECO:0000256" key="1">
    <source>
        <dbReference type="ARBA" id="ARBA00004141"/>
    </source>
</evidence>
<gene>
    <name evidence="10" type="ORF">AMSG_04673</name>
</gene>
<dbReference type="PANTHER" id="PTHR48041:SF139">
    <property type="entry name" value="PROTEIN SCARLET"/>
    <property type="match status" value="1"/>
</dbReference>
<dbReference type="Pfam" id="PF01061">
    <property type="entry name" value="ABC2_membrane"/>
    <property type="match status" value="1"/>
</dbReference>
<name>A0A0L0DC94_THETB</name>
<feature type="transmembrane region" description="Helical" evidence="8">
    <location>
        <begin position="415"/>
        <end position="436"/>
    </location>
</feature>
<keyword evidence="4" id="KW-0547">Nucleotide-binding</keyword>
<dbReference type="PANTHER" id="PTHR48041">
    <property type="entry name" value="ABC TRANSPORTER G FAMILY MEMBER 28"/>
    <property type="match status" value="1"/>
</dbReference>
<evidence type="ECO:0000313" key="10">
    <source>
        <dbReference type="EMBL" id="KNC48928.1"/>
    </source>
</evidence>
<evidence type="ECO:0000256" key="3">
    <source>
        <dbReference type="ARBA" id="ARBA00022692"/>
    </source>
</evidence>
<feature type="transmembrane region" description="Helical" evidence="8">
    <location>
        <begin position="456"/>
        <end position="478"/>
    </location>
</feature>
<accession>A0A0L0DC94</accession>
<dbReference type="InterPro" id="IPR027417">
    <property type="entry name" value="P-loop_NTPase"/>
</dbReference>
<organism evidence="10 11">
    <name type="scientific">Thecamonas trahens ATCC 50062</name>
    <dbReference type="NCBI Taxonomy" id="461836"/>
    <lineage>
        <taxon>Eukaryota</taxon>
        <taxon>Apusozoa</taxon>
        <taxon>Apusomonadida</taxon>
        <taxon>Apusomonadidae</taxon>
        <taxon>Thecamonas</taxon>
    </lineage>
</organism>
<dbReference type="STRING" id="461836.A0A0L0DC94"/>
<dbReference type="InterPro" id="IPR003593">
    <property type="entry name" value="AAA+_ATPase"/>
</dbReference>
<dbReference type="InterPro" id="IPR050352">
    <property type="entry name" value="ABCG_transporters"/>
</dbReference>
<evidence type="ECO:0000313" key="11">
    <source>
        <dbReference type="Proteomes" id="UP000054408"/>
    </source>
</evidence>
<dbReference type="OMA" id="LHEVACA"/>
<dbReference type="RefSeq" id="XP_013758345.1">
    <property type="nucleotide sequence ID" value="XM_013902891.1"/>
</dbReference>
<keyword evidence="3 8" id="KW-0812">Transmembrane</keyword>
<dbReference type="GO" id="GO:0016020">
    <property type="term" value="C:membrane"/>
    <property type="evidence" value="ECO:0007669"/>
    <property type="project" value="UniProtKB-SubCell"/>
</dbReference>
<dbReference type="OrthoDB" id="66620at2759"/>
<dbReference type="PROSITE" id="PS00211">
    <property type="entry name" value="ABC_TRANSPORTER_1"/>
    <property type="match status" value="1"/>
</dbReference>
<dbReference type="EMBL" id="GL349452">
    <property type="protein sequence ID" value="KNC48928.1"/>
    <property type="molecule type" value="Genomic_DNA"/>
</dbReference>
<comment type="subcellular location">
    <subcellularLocation>
        <location evidence="1">Membrane</location>
        <topology evidence="1">Multi-pass membrane protein</topology>
    </subcellularLocation>
</comment>
<sequence length="672" mass="71362">MCAAGQCLSHPVPLPPIPASLSSSAIVELTFAALASVAAALLVIVAAVRAAGYALELWRRRASRAATRRHTSIALVDALAPFYASDNSDAVSGPLVWSGLNVRLHDDRALGYLLFGGWGSVARGSIHGVVGESGSGKTTLLHVLGGTRSKLGSRGLIDGSVSGPTAARIKLVLQFPALLPHFTVAETLSFAIDAHAPFWYAYAERNLLLGALLDALALRRVADARIGDPAAVVHRGLSSGERKRLSLALGLIRAPHFLLADEPTTGLDALTAASVMSLLRTLADELNIGVLVTLHAPSRAVLNTLDTLTHLHRGYVVYSGSPAVVDLEGSLIALARASPDAAADLARATEVRRRTASDRLGARHGSRLVSYPLSGRTSPSRAHVRVGPVAQAIGWVEDMIRVLRRLALAAWRDPLLLRAQYVLTLGAALLLGGVFWDLPLNLIGAWNRIGLLFFSASLFSGLATVVLHLLSGWLPVVVREVRSGLYSRTAFFVAFAIFDIVPFRVIPALLFGSITYWMAGLQEEPAKFLTFELYVVLVAGASSGMFLALGALLHRTPLLLGMAGALVHLGFMLFGGFLLNVQNVQPAIAWLLDVSPVRYAFQALMFNELNGIAFNFDPKAGNFPQSTLDASILIRQFGSGDGGTWLPAYALAGLWASGIAVALVVLLTAALR</sequence>
<dbReference type="InterPro" id="IPR003439">
    <property type="entry name" value="ABC_transporter-like_ATP-bd"/>
</dbReference>
<feature type="transmembrane region" description="Helical" evidence="8">
    <location>
        <begin position="31"/>
        <end position="55"/>
    </location>
</feature>
<feature type="domain" description="ABC transporter" evidence="9">
    <location>
        <begin position="95"/>
        <end position="338"/>
    </location>
</feature>
<dbReference type="SUPFAM" id="SSF52540">
    <property type="entry name" value="P-loop containing nucleoside triphosphate hydrolases"/>
    <property type="match status" value="1"/>
</dbReference>